<keyword evidence="2" id="KW-1185">Reference proteome</keyword>
<dbReference type="RefSeq" id="XP_001875421.1">
    <property type="nucleotide sequence ID" value="XM_001875386.1"/>
</dbReference>
<dbReference type="HOGENOM" id="CLU_3050706_0_0_1"/>
<dbReference type="KEGG" id="lbc:LACBIDRAFT_306046"/>
<reference evidence="1 2" key="1">
    <citation type="journal article" date="2008" name="Nature">
        <title>The genome of Laccaria bicolor provides insights into mycorrhizal symbiosis.</title>
        <authorList>
            <person name="Martin F."/>
            <person name="Aerts A."/>
            <person name="Ahren D."/>
            <person name="Brun A."/>
            <person name="Danchin E.G.J."/>
            <person name="Duchaussoy F."/>
            <person name="Gibon J."/>
            <person name="Kohler A."/>
            <person name="Lindquist E."/>
            <person name="Pereda V."/>
            <person name="Salamov A."/>
            <person name="Shapiro H.J."/>
            <person name="Wuyts J."/>
            <person name="Blaudez D."/>
            <person name="Buee M."/>
            <person name="Brokstein P."/>
            <person name="Canbaeck B."/>
            <person name="Cohen D."/>
            <person name="Courty P.E."/>
            <person name="Coutinho P.M."/>
            <person name="Delaruelle C."/>
            <person name="Detter J.C."/>
            <person name="Deveau A."/>
            <person name="DiFazio S."/>
            <person name="Duplessis S."/>
            <person name="Fraissinet-Tachet L."/>
            <person name="Lucic E."/>
            <person name="Frey-Klett P."/>
            <person name="Fourrey C."/>
            <person name="Feussner I."/>
            <person name="Gay G."/>
            <person name="Grimwood J."/>
            <person name="Hoegger P.J."/>
            <person name="Jain P."/>
            <person name="Kilaru S."/>
            <person name="Labbe J."/>
            <person name="Lin Y.C."/>
            <person name="Legue V."/>
            <person name="Le Tacon F."/>
            <person name="Marmeisse R."/>
            <person name="Melayah D."/>
            <person name="Montanini B."/>
            <person name="Muratet M."/>
            <person name="Nehls U."/>
            <person name="Niculita-Hirzel H."/>
            <person name="Oudot-Le Secq M.P."/>
            <person name="Peter M."/>
            <person name="Quesneville H."/>
            <person name="Rajashekar B."/>
            <person name="Reich M."/>
            <person name="Rouhier N."/>
            <person name="Schmutz J."/>
            <person name="Yin T."/>
            <person name="Chalot M."/>
            <person name="Henrissat B."/>
            <person name="Kuees U."/>
            <person name="Lucas S."/>
            <person name="Van de Peer Y."/>
            <person name="Podila G.K."/>
            <person name="Polle A."/>
            <person name="Pukkila P.J."/>
            <person name="Richardson P.M."/>
            <person name="Rouze P."/>
            <person name="Sanders I.R."/>
            <person name="Stajich J.E."/>
            <person name="Tunlid A."/>
            <person name="Tuskan G."/>
            <person name="Grigoriev I.V."/>
        </authorList>
    </citation>
    <scope>NUCLEOTIDE SEQUENCE [LARGE SCALE GENOMIC DNA]</scope>
    <source>
        <strain evidence="2">S238N-H82 / ATCC MYA-4686</strain>
    </source>
</reference>
<evidence type="ECO:0000313" key="1">
    <source>
        <dbReference type="EMBL" id="EDR14862.1"/>
    </source>
</evidence>
<protein>
    <submittedName>
        <fullName evidence="1">Predicted protein</fullName>
    </submittedName>
</protein>
<organism evidence="2">
    <name type="scientific">Laccaria bicolor (strain S238N-H82 / ATCC MYA-4686)</name>
    <name type="common">Bicoloured deceiver</name>
    <name type="synonym">Laccaria laccata var. bicolor</name>
    <dbReference type="NCBI Taxonomy" id="486041"/>
    <lineage>
        <taxon>Eukaryota</taxon>
        <taxon>Fungi</taxon>
        <taxon>Dikarya</taxon>
        <taxon>Basidiomycota</taxon>
        <taxon>Agaricomycotina</taxon>
        <taxon>Agaricomycetes</taxon>
        <taxon>Agaricomycetidae</taxon>
        <taxon>Agaricales</taxon>
        <taxon>Agaricineae</taxon>
        <taxon>Hydnangiaceae</taxon>
        <taxon>Laccaria</taxon>
    </lineage>
</organism>
<dbReference type="GeneID" id="6071011"/>
<proteinExistence type="predicted"/>
<gene>
    <name evidence="1" type="ORF">LACBIDRAFT_306046</name>
</gene>
<sequence>MLSAPLVTTSLSFPLRWLCTDKRAIPSTRSSGLMKRVDLFNIEDCVSICTASAS</sequence>
<dbReference type="EMBL" id="DS547092">
    <property type="protein sequence ID" value="EDR14862.1"/>
    <property type="molecule type" value="Genomic_DNA"/>
</dbReference>
<accession>B0CSL1</accession>
<dbReference type="AlphaFoldDB" id="B0CSL1"/>
<dbReference type="InParanoid" id="B0CSL1"/>
<evidence type="ECO:0000313" key="2">
    <source>
        <dbReference type="Proteomes" id="UP000001194"/>
    </source>
</evidence>
<dbReference type="Proteomes" id="UP000001194">
    <property type="component" value="Unassembled WGS sequence"/>
</dbReference>
<name>B0CSL1_LACBS</name>